<keyword evidence="2" id="KW-1185">Reference proteome</keyword>
<evidence type="ECO:0000313" key="2">
    <source>
        <dbReference type="Proteomes" id="UP001296706"/>
    </source>
</evidence>
<evidence type="ECO:0000313" key="1">
    <source>
        <dbReference type="EMBL" id="NMH76169.1"/>
    </source>
</evidence>
<name>A0ABX1R929_9PSEU</name>
<dbReference type="EMBL" id="JAAXKY010000005">
    <property type="protein sequence ID" value="NMH76169.1"/>
    <property type="molecule type" value="Genomic_DNA"/>
</dbReference>
<proteinExistence type="predicted"/>
<comment type="caution">
    <text evidence="1">The sequence shown here is derived from an EMBL/GenBank/DDBJ whole genome shotgun (WGS) entry which is preliminary data.</text>
</comment>
<dbReference type="SUPFAM" id="SSF53901">
    <property type="entry name" value="Thiolase-like"/>
    <property type="match status" value="1"/>
</dbReference>
<gene>
    <name evidence="1" type="ORF">HF577_03460</name>
</gene>
<dbReference type="RefSeq" id="WP_211173730.1">
    <property type="nucleotide sequence ID" value="NZ_JAAXKY010000005.1"/>
</dbReference>
<accession>A0ABX1R929</accession>
<dbReference type="InterPro" id="IPR016039">
    <property type="entry name" value="Thiolase-like"/>
</dbReference>
<protein>
    <submittedName>
        <fullName evidence="1">Uncharacterized protein</fullName>
    </submittedName>
</protein>
<dbReference type="Gene3D" id="3.40.47.10">
    <property type="match status" value="1"/>
</dbReference>
<reference evidence="1 2" key="1">
    <citation type="submission" date="2020-04" db="EMBL/GenBank/DDBJ databases">
        <authorList>
            <person name="Klaysubun C."/>
            <person name="Duangmal K."/>
            <person name="Lipun K."/>
        </authorList>
    </citation>
    <scope>NUCLEOTIDE SEQUENCE [LARGE SCALE GENOMIC DNA]</scope>
    <source>
        <strain evidence="1 2">JCM 11839</strain>
    </source>
</reference>
<dbReference type="Proteomes" id="UP001296706">
    <property type="component" value="Unassembled WGS sequence"/>
</dbReference>
<sequence length="297" mass="31720">MYPAPSAAPPVAGTPTLRLARIERRLFGRGEPYSAEFVSYFADLAGQFEKPFHEEYFTAAAPNSFTDMVTAILPTAAQPGEAFDLALIAHSTPDSRPTRPACYLSDVLAGNPLSFALSEQGVTAPFTAIRIAGEYARDAAFRRAMVISLDQSFLWNGAEDRLPEGTRMPGRDSAVAVVLAPDGALGPMAVRNVADVAAGDVRRLAAEQLRGLAASGTPMTTIAGIGVDPELAEDFPIRWAPADLPCTGVWSELADGLEQWTGTGQRVVLVDYDPVLRYLSICTVDVPRVEAEPLARA</sequence>
<organism evidence="1 2">
    <name type="scientific">Pseudonocardia xinjiangensis</name>
    <dbReference type="NCBI Taxonomy" id="75289"/>
    <lineage>
        <taxon>Bacteria</taxon>
        <taxon>Bacillati</taxon>
        <taxon>Actinomycetota</taxon>
        <taxon>Actinomycetes</taxon>
        <taxon>Pseudonocardiales</taxon>
        <taxon>Pseudonocardiaceae</taxon>
        <taxon>Pseudonocardia</taxon>
    </lineage>
</organism>